<feature type="region of interest" description="Disordered" evidence="1">
    <location>
        <begin position="17"/>
        <end position="64"/>
    </location>
</feature>
<comment type="caution">
    <text evidence="2">The sequence shown here is derived from an EMBL/GenBank/DDBJ whole genome shotgun (WGS) entry which is preliminary data.</text>
</comment>
<gene>
    <name evidence="2" type="ORF">pipiens_007930</name>
</gene>
<evidence type="ECO:0000256" key="1">
    <source>
        <dbReference type="SAM" id="MobiDB-lite"/>
    </source>
</evidence>
<evidence type="ECO:0000313" key="2">
    <source>
        <dbReference type="EMBL" id="KAL1399822.1"/>
    </source>
</evidence>
<protein>
    <submittedName>
        <fullName evidence="2">Uncharacterized protein</fullName>
    </submittedName>
</protein>
<reference evidence="2 3" key="1">
    <citation type="submission" date="2024-05" db="EMBL/GenBank/DDBJ databases">
        <title>Culex pipiens pipiens assembly and annotation.</title>
        <authorList>
            <person name="Alout H."/>
            <person name="Durand T."/>
        </authorList>
    </citation>
    <scope>NUCLEOTIDE SEQUENCE [LARGE SCALE GENOMIC DNA]</scope>
    <source>
        <strain evidence="2">HA-2024</strain>
        <tissue evidence="2">Whole body</tissue>
    </source>
</reference>
<sequence>MGGMVNQMQQDQFYGNQMGNQQMQDPSMQMSQQEQYKMLLQQQQQQQQQQRNMGGPMGNMGMNVGLQNQRMMRPVLSNNPGLRHLLQQQPNPQFRQQMANMGGGGGGVGGVGGVGVGPNPMGQMGGGAVGGVVPQQQQQQQRPNPNQAPFDDANFDFM</sequence>
<evidence type="ECO:0000313" key="3">
    <source>
        <dbReference type="Proteomes" id="UP001562425"/>
    </source>
</evidence>
<dbReference type="EMBL" id="JBEHCU010005443">
    <property type="protein sequence ID" value="KAL1399822.1"/>
    <property type="molecule type" value="Genomic_DNA"/>
</dbReference>
<keyword evidence="3" id="KW-1185">Reference proteome</keyword>
<accession>A0ABD1DJB6</accession>
<feature type="compositionally biased region" description="Low complexity" evidence="1">
    <location>
        <begin position="21"/>
        <end position="63"/>
    </location>
</feature>
<feature type="compositionally biased region" description="Low complexity" evidence="1">
    <location>
        <begin position="131"/>
        <end position="149"/>
    </location>
</feature>
<name>A0ABD1DJB6_CULPP</name>
<organism evidence="2 3">
    <name type="scientific">Culex pipiens pipiens</name>
    <name type="common">Northern house mosquito</name>
    <dbReference type="NCBI Taxonomy" id="38569"/>
    <lineage>
        <taxon>Eukaryota</taxon>
        <taxon>Metazoa</taxon>
        <taxon>Ecdysozoa</taxon>
        <taxon>Arthropoda</taxon>
        <taxon>Hexapoda</taxon>
        <taxon>Insecta</taxon>
        <taxon>Pterygota</taxon>
        <taxon>Neoptera</taxon>
        <taxon>Endopterygota</taxon>
        <taxon>Diptera</taxon>
        <taxon>Nematocera</taxon>
        <taxon>Culicoidea</taxon>
        <taxon>Culicidae</taxon>
        <taxon>Culicinae</taxon>
        <taxon>Culicini</taxon>
        <taxon>Culex</taxon>
        <taxon>Culex</taxon>
    </lineage>
</organism>
<proteinExistence type="predicted"/>
<dbReference type="AlphaFoldDB" id="A0ABD1DJB6"/>
<dbReference type="Proteomes" id="UP001562425">
    <property type="component" value="Unassembled WGS sequence"/>
</dbReference>
<feature type="region of interest" description="Disordered" evidence="1">
    <location>
        <begin position="120"/>
        <end position="158"/>
    </location>
</feature>